<sequence length="229" mass="24724">MASRLLTRSKALALAAARADAAAPSPLAAAWGARALSALPRDPAAASPASSPRQPAVVSPLGLSKILGYEQASRLGGTRVLPRRFSTGASNGSSDQQVLTSKTIAGMVQSDALKSQEGASAKVAAFSPIEATISKPRSSPLTLESLKVRRTEMMTKVTFYMIPTLLLVSKNSISTSLLIASVYHQVYMFHKEILLDYVHHDITRKWALIYFKLLLLVMAKDTMVYFDLF</sequence>
<reference evidence="1" key="3">
    <citation type="submission" date="2022-06" db="UniProtKB">
        <authorList>
            <consortium name="EnsemblPlants"/>
        </authorList>
    </citation>
    <scope>IDENTIFICATION</scope>
</reference>
<evidence type="ECO:0000313" key="2">
    <source>
        <dbReference type="Proteomes" id="UP000015106"/>
    </source>
</evidence>
<protein>
    <recommendedName>
        <fullName evidence="3">Succinate dehydrogenase subunit 4, mitochondrial</fullName>
    </recommendedName>
</protein>
<reference evidence="2" key="1">
    <citation type="journal article" date="2013" name="Nature">
        <title>Draft genome of the wheat A-genome progenitor Triticum urartu.</title>
        <authorList>
            <person name="Ling H.Q."/>
            <person name="Zhao S."/>
            <person name="Liu D."/>
            <person name="Wang J."/>
            <person name="Sun H."/>
            <person name="Zhang C."/>
            <person name="Fan H."/>
            <person name="Li D."/>
            <person name="Dong L."/>
            <person name="Tao Y."/>
            <person name="Gao C."/>
            <person name="Wu H."/>
            <person name="Li Y."/>
            <person name="Cui Y."/>
            <person name="Guo X."/>
            <person name="Zheng S."/>
            <person name="Wang B."/>
            <person name="Yu K."/>
            <person name="Liang Q."/>
            <person name="Yang W."/>
            <person name="Lou X."/>
            <person name="Chen J."/>
            <person name="Feng M."/>
            <person name="Jian J."/>
            <person name="Zhang X."/>
            <person name="Luo G."/>
            <person name="Jiang Y."/>
            <person name="Liu J."/>
            <person name="Wang Z."/>
            <person name="Sha Y."/>
            <person name="Zhang B."/>
            <person name="Wu H."/>
            <person name="Tang D."/>
            <person name="Shen Q."/>
            <person name="Xue P."/>
            <person name="Zou S."/>
            <person name="Wang X."/>
            <person name="Liu X."/>
            <person name="Wang F."/>
            <person name="Yang Y."/>
            <person name="An X."/>
            <person name="Dong Z."/>
            <person name="Zhang K."/>
            <person name="Zhang X."/>
            <person name="Luo M.C."/>
            <person name="Dvorak J."/>
            <person name="Tong Y."/>
            <person name="Wang J."/>
            <person name="Yang H."/>
            <person name="Li Z."/>
            <person name="Wang D."/>
            <person name="Zhang A."/>
            <person name="Wang J."/>
        </authorList>
    </citation>
    <scope>NUCLEOTIDE SEQUENCE</scope>
    <source>
        <strain evidence="2">cv. G1812</strain>
    </source>
</reference>
<keyword evidence="2" id="KW-1185">Reference proteome</keyword>
<evidence type="ECO:0008006" key="3">
    <source>
        <dbReference type="Google" id="ProtNLM"/>
    </source>
</evidence>
<organism evidence="1 2">
    <name type="scientific">Triticum urartu</name>
    <name type="common">Red wild einkorn</name>
    <name type="synonym">Crithodium urartu</name>
    <dbReference type="NCBI Taxonomy" id="4572"/>
    <lineage>
        <taxon>Eukaryota</taxon>
        <taxon>Viridiplantae</taxon>
        <taxon>Streptophyta</taxon>
        <taxon>Embryophyta</taxon>
        <taxon>Tracheophyta</taxon>
        <taxon>Spermatophyta</taxon>
        <taxon>Magnoliopsida</taxon>
        <taxon>Liliopsida</taxon>
        <taxon>Poales</taxon>
        <taxon>Poaceae</taxon>
        <taxon>BOP clade</taxon>
        <taxon>Pooideae</taxon>
        <taxon>Triticodae</taxon>
        <taxon>Triticeae</taxon>
        <taxon>Triticinae</taxon>
        <taxon>Triticum</taxon>
    </lineage>
</organism>
<dbReference type="PANTHER" id="PTHR36358">
    <property type="entry name" value="SUCCINATE DEHYDROGENASE SUBUNIT 4, MITOCHONDRIAL"/>
    <property type="match status" value="1"/>
</dbReference>
<dbReference type="AlphaFoldDB" id="A0A8R7PZ45"/>
<name>A0A8R7PZ45_TRIUA</name>
<dbReference type="InterPro" id="IPR044963">
    <property type="entry name" value="SDH4"/>
</dbReference>
<accession>A0A8R7PZ45</accession>
<dbReference type="PANTHER" id="PTHR36358:SF2">
    <property type="entry name" value="SUCCINATE DEHYDROGENASE SUBUNIT 4, MITOCHONDRIAL"/>
    <property type="match status" value="1"/>
</dbReference>
<proteinExistence type="predicted"/>
<dbReference type="GO" id="GO:0006121">
    <property type="term" value="P:mitochondrial electron transport, succinate to ubiquinone"/>
    <property type="evidence" value="ECO:0007669"/>
    <property type="project" value="InterPro"/>
</dbReference>
<dbReference type="GO" id="GO:0045273">
    <property type="term" value="C:respiratory chain complex II (succinate dehydrogenase)"/>
    <property type="evidence" value="ECO:0007669"/>
    <property type="project" value="EnsemblPlants"/>
</dbReference>
<dbReference type="EnsemblPlants" id="TuG1812G0300004935.01.T02">
    <property type="protein sequence ID" value="TuG1812G0300004935.01.T02"/>
    <property type="gene ID" value="TuG1812G0300004935.01"/>
</dbReference>
<dbReference type="GO" id="GO:0006099">
    <property type="term" value="P:tricarboxylic acid cycle"/>
    <property type="evidence" value="ECO:0007669"/>
    <property type="project" value="InterPro"/>
</dbReference>
<gene>
    <name evidence="1" type="primary">LOC125545915</name>
</gene>
<evidence type="ECO:0000313" key="1">
    <source>
        <dbReference type="EnsemblPlants" id="TuG1812G0300004935.01.T02"/>
    </source>
</evidence>
<dbReference type="GO" id="GO:0005743">
    <property type="term" value="C:mitochondrial inner membrane"/>
    <property type="evidence" value="ECO:0007669"/>
    <property type="project" value="InterPro"/>
</dbReference>
<dbReference type="Gramene" id="TuG1812G0300004935.01.T02">
    <property type="protein sequence ID" value="TuG1812G0300004935.01.T02"/>
    <property type="gene ID" value="TuG1812G0300004935.01"/>
</dbReference>
<dbReference type="Proteomes" id="UP000015106">
    <property type="component" value="Chromosome 3"/>
</dbReference>
<reference evidence="1" key="2">
    <citation type="submission" date="2018-03" db="EMBL/GenBank/DDBJ databases">
        <title>The Triticum urartu genome reveals the dynamic nature of wheat genome evolution.</title>
        <authorList>
            <person name="Ling H."/>
            <person name="Ma B."/>
            <person name="Shi X."/>
            <person name="Liu H."/>
            <person name="Dong L."/>
            <person name="Sun H."/>
            <person name="Cao Y."/>
            <person name="Gao Q."/>
            <person name="Zheng S."/>
            <person name="Li Y."/>
            <person name="Yu Y."/>
            <person name="Du H."/>
            <person name="Qi M."/>
            <person name="Li Y."/>
            <person name="Yu H."/>
            <person name="Cui Y."/>
            <person name="Wang N."/>
            <person name="Chen C."/>
            <person name="Wu H."/>
            <person name="Zhao Y."/>
            <person name="Zhang J."/>
            <person name="Li Y."/>
            <person name="Zhou W."/>
            <person name="Zhang B."/>
            <person name="Hu W."/>
            <person name="Eijk M."/>
            <person name="Tang J."/>
            <person name="Witsenboer H."/>
            <person name="Zhao S."/>
            <person name="Li Z."/>
            <person name="Zhang A."/>
            <person name="Wang D."/>
            <person name="Liang C."/>
        </authorList>
    </citation>
    <scope>NUCLEOTIDE SEQUENCE [LARGE SCALE GENOMIC DNA]</scope>
    <source>
        <strain evidence="1">cv. G1812</strain>
    </source>
</reference>